<sequence>VYQTLPFSLVLLLVCDLKSTEIFIVQIDETMLNYKCKSHRGRSPQNKTDALCIVEVGNQITRAFATIIENKKSEYIMPIICSQVASGSIVWTDEHKSYASLYKNGFIHNSVCHKYEFVNKDDGTNTQAVESFHNELKLLIKKRKGVKKSARSDFLKEFCFYFNNKRQYFSAILDLLKFD</sequence>
<keyword evidence="1" id="KW-0732">Signal</keyword>
<dbReference type="InterPro" id="IPR024445">
    <property type="entry name" value="Tnp_ISXO2-like"/>
</dbReference>
<dbReference type="EMBL" id="KK365368">
    <property type="protein sequence ID" value="KCZ79109.1"/>
    <property type="molecule type" value="Genomic_DNA"/>
</dbReference>
<proteinExistence type="predicted"/>
<dbReference type="Proteomes" id="UP000030655">
    <property type="component" value="Unassembled WGS sequence"/>
</dbReference>
<feature type="chain" id="PRO_5001571711" description="ISXO2-like transposase domain-containing protein" evidence="1">
    <location>
        <begin position="20"/>
        <end position="179"/>
    </location>
</feature>
<organism evidence="3 4">
    <name type="scientific">Anncaliia algerae PRA339</name>
    <dbReference type="NCBI Taxonomy" id="1288291"/>
    <lineage>
        <taxon>Eukaryota</taxon>
        <taxon>Fungi</taxon>
        <taxon>Fungi incertae sedis</taxon>
        <taxon>Microsporidia</taxon>
        <taxon>Tubulinosematoidea</taxon>
        <taxon>Tubulinosematidae</taxon>
        <taxon>Anncaliia</taxon>
    </lineage>
</organism>
<dbReference type="AlphaFoldDB" id="A0A059EWK2"/>
<dbReference type="Pfam" id="PF12762">
    <property type="entry name" value="DDE_Tnp_IS1595"/>
    <property type="match status" value="1"/>
</dbReference>
<dbReference type="InterPro" id="IPR053164">
    <property type="entry name" value="IS1016-like_transposase"/>
</dbReference>
<feature type="signal peptide" evidence="1">
    <location>
        <begin position="1"/>
        <end position="19"/>
    </location>
</feature>
<feature type="non-terminal residue" evidence="3">
    <location>
        <position position="1"/>
    </location>
</feature>
<accession>A0A059EWK2</accession>
<dbReference type="SMART" id="SM01126">
    <property type="entry name" value="DDE_Tnp_IS1595"/>
    <property type="match status" value="1"/>
</dbReference>
<keyword evidence="4" id="KW-1185">Reference proteome</keyword>
<evidence type="ECO:0000259" key="2">
    <source>
        <dbReference type="SMART" id="SM01126"/>
    </source>
</evidence>
<reference evidence="3 4" key="2">
    <citation type="submission" date="2014-03" db="EMBL/GenBank/DDBJ databases">
        <title>The Genome Sequence of Anncaliia algerae insect isolate PRA339.</title>
        <authorList>
            <consortium name="The Broad Institute Genome Sequencing Platform"/>
            <consortium name="The Broad Institute Genome Sequencing Center for Infectious Disease"/>
            <person name="Cuomo C."/>
            <person name="Becnel J."/>
            <person name="Sanscrainte N."/>
            <person name="Walker B."/>
            <person name="Young S.K."/>
            <person name="Zeng Q."/>
            <person name="Gargeya S."/>
            <person name="Fitzgerald M."/>
            <person name="Haas B."/>
            <person name="Abouelleil A."/>
            <person name="Alvarado L."/>
            <person name="Arachchi H.M."/>
            <person name="Berlin A.M."/>
            <person name="Chapman S.B."/>
            <person name="Dewar J."/>
            <person name="Goldberg J."/>
            <person name="Griggs A."/>
            <person name="Gujja S."/>
            <person name="Hansen M."/>
            <person name="Howarth C."/>
            <person name="Imamovic A."/>
            <person name="Larimer J."/>
            <person name="McCowan C."/>
            <person name="Murphy C."/>
            <person name="Neiman D."/>
            <person name="Pearson M."/>
            <person name="Priest M."/>
            <person name="Roberts A."/>
            <person name="Saif S."/>
            <person name="Shea T."/>
            <person name="Sisk P."/>
            <person name="Sykes S."/>
            <person name="Wortman J."/>
            <person name="Nusbaum C."/>
            <person name="Birren B."/>
        </authorList>
    </citation>
    <scope>NUCLEOTIDE SEQUENCE [LARGE SCALE GENOMIC DNA]</scope>
    <source>
        <strain evidence="3 4">PRA339</strain>
    </source>
</reference>
<dbReference type="HOGENOM" id="CLU_044348_0_3_1"/>
<protein>
    <recommendedName>
        <fullName evidence="2">ISXO2-like transposase domain-containing protein</fullName>
    </recommendedName>
</protein>
<reference evidence="4" key="1">
    <citation type="submission" date="2013-02" db="EMBL/GenBank/DDBJ databases">
        <authorList>
            <consortium name="The Broad Institute Genome Sequencing Platform"/>
            <person name="Cuomo C."/>
            <person name="Becnel J."/>
            <person name="Sanscrainte N."/>
            <person name="Walker B."/>
            <person name="Young S.K."/>
            <person name="Zeng Q."/>
            <person name="Gargeya S."/>
            <person name="Fitzgerald M."/>
            <person name="Haas B."/>
            <person name="Abouelleil A."/>
            <person name="Alvarado L."/>
            <person name="Arachchi H.M."/>
            <person name="Berlin A.M."/>
            <person name="Chapman S.B."/>
            <person name="Dewar J."/>
            <person name="Goldberg J."/>
            <person name="Griggs A."/>
            <person name="Gujja S."/>
            <person name="Hansen M."/>
            <person name="Howarth C."/>
            <person name="Imamovic A."/>
            <person name="Larimer J."/>
            <person name="McCowan C."/>
            <person name="Murphy C."/>
            <person name="Neiman D."/>
            <person name="Pearson M."/>
            <person name="Priest M."/>
            <person name="Roberts A."/>
            <person name="Saif S."/>
            <person name="Shea T."/>
            <person name="Sisk P."/>
            <person name="Sykes S."/>
            <person name="Wortman J."/>
            <person name="Nusbaum C."/>
            <person name="Birren B."/>
        </authorList>
    </citation>
    <scope>NUCLEOTIDE SEQUENCE [LARGE SCALE GENOMIC DNA]</scope>
    <source>
        <strain evidence="4">PRA339</strain>
    </source>
</reference>
<feature type="domain" description="ISXO2-like transposase" evidence="2">
    <location>
        <begin position="24"/>
        <end position="163"/>
    </location>
</feature>
<evidence type="ECO:0000256" key="1">
    <source>
        <dbReference type="SAM" id="SignalP"/>
    </source>
</evidence>
<evidence type="ECO:0000313" key="3">
    <source>
        <dbReference type="EMBL" id="KCZ79109.1"/>
    </source>
</evidence>
<gene>
    <name evidence="3" type="ORF">H312_03508</name>
</gene>
<dbReference type="OrthoDB" id="10052789at2759"/>
<dbReference type="VEuPathDB" id="MicrosporidiaDB:H312_03508"/>
<name>A0A059EWK2_9MICR</name>
<evidence type="ECO:0000313" key="4">
    <source>
        <dbReference type="Proteomes" id="UP000030655"/>
    </source>
</evidence>
<dbReference type="PANTHER" id="PTHR47163">
    <property type="entry name" value="DDE_TNP_IS1595 DOMAIN-CONTAINING PROTEIN"/>
    <property type="match status" value="1"/>
</dbReference>
<dbReference type="PANTHER" id="PTHR47163:SF2">
    <property type="entry name" value="SI:DKEY-17M8.2"/>
    <property type="match status" value="1"/>
</dbReference>
<dbReference type="NCBIfam" id="NF033547">
    <property type="entry name" value="transpos_IS1595"/>
    <property type="match status" value="1"/>
</dbReference>